<proteinExistence type="predicted"/>
<gene>
    <name evidence="2" type="ORF">DYB37_013776</name>
</gene>
<feature type="non-terminal residue" evidence="2">
    <location>
        <position position="1"/>
    </location>
</feature>
<dbReference type="Pfam" id="PF12783">
    <property type="entry name" value="Sec7-like_HUS"/>
    <property type="match status" value="1"/>
</dbReference>
<evidence type="ECO:0000313" key="3">
    <source>
        <dbReference type="Proteomes" id="UP000285430"/>
    </source>
</evidence>
<feature type="domain" description="Mon2/Sec7/BIG1-like HUS" evidence="1">
    <location>
        <begin position="4"/>
        <end position="126"/>
    </location>
</feature>
<dbReference type="PANTHER" id="PTHR10663">
    <property type="entry name" value="GUANYL-NUCLEOTIDE EXCHANGE FACTOR"/>
    <property type="match status" value="1"/>
</dbReference>
<reference evidence="2 3" key="1">
    <citation type="submission" date="2018-08" db="EMBL/GenBank/DDBJ databases">
        <title>Aphanomyces genome sequencing and annotation.</title>
        <authorList>
            <person name="Minardi D."/>
            <person name="Oidtmann B."/>
            <person name="Van Der Giezen M."/>
            <person name="Studholme D.J."/>
        </authorList>
    </citation>
    <scope>NUCLEOTIDE SEQUENCE [LARGE SCALE GENOMIC DNA]</scope>
    <source>
        <strain evidence="2 3">Da</strain>
    </source>
</reference>
<dbReference type="InterPro" id="IPR032691">
    <property type="entry name" value="Mon2/Sec7/BIG1-like_HUS"/>
</dbReference>
<evidence type="ECO:0000313" key="2">
    <source>
        <dbReference type="EMBL" id="RHZ35005.1"/>
    </source>
</evidence>
<dbReference type="Proteomes" id="UP000285430">
    <property type="component" value="Unassembled WGS sequence"/>
</dbReference>
<evidence type="ECO:0000259" key="1">
    <source>
        <dbReference type="Pfam" id="PF12783"/>
    </source>
</evidence>
<name>A0A3R7ASF1_APHAT</name>
<comment type="caution">
    <text evidence="2">The sequence shown here is derived from an EMBL/GenBank/DDBJ whole genome shotgun (WGS) entry which is preliminary data.</text>
</comment>
<dbReference type="PANTHER" id="PTHR10663:SF375">
    <property type="entry name" value="LD29171P"/>
    <property type="match status" value="1"/>
</dbReference>
<protein>
    <recommendedName>
        <fullName evidence="1">Mon2/Sec7/BIG1-like HUS domain-containing protein</fullName>
    </recommendedName>
</protein>
<accession>A0A3R7ASF1</accession>
<sequence length="173" mass="19742">DPYALQSKMISLDLLLAIINQAGNTFLVAIRSYLCVSLLQNCTSIYTQVVELSLRVFVVLITHFKAHLKGEMEIFITNIFLRILDSDNSTFEHKMLVLEVLNHICDDQLILSEIFLNFDCDWDSMDLFKRIVNALAKIAKSKQRDLQYHSSAPVARQLKMQQNEAALVLKGPI</sequence>
<dbReference type="AlphaFoldDB" id="A0A3R7ASF1"/>
<dbReference type="VEuPathDB" id="FungiDB:H257_13747"/>
<organism evidence="2 3">
    <name type="scientific">Aphanomyces astaci</name>
    <name type="common">Crayfish plague agent</name>
    <dbReference type="NCBI Taxonomy" id="112090"/>
    <lineage>
        <taxon>Eukaryota</taxon>
        <taxon>Sar</taxon>
        <taxon>Stramenopiles</taxon>
        <taxon>Oomycota</taxon>
        <taxon>Saprolegniomycetes</taxon>
        <taxon>Saprolegniales</taxon>
        <taxon>Verrucalvaceae</taxon>
        <taxon>Aphanomyces</taxon>
    </lineage>
</organism>
<dbReference type="EMBL" id="QUTH01000079">
    <property type="protein sequence ID" value="RHZ35005.1"/>
    <property type="molecule type" value="Genomic_DNA"/>
</dbReference>